<evidence type="ECO:0000256" key="3">
    <source>
        <dbReference type="ARBA" id="ARBA00022694"/>
    </source>
</evidence>
<accession>A0ABS1ED33</accession>
<evidence type="ECO:0000256" key="5">
    <source>
        <dbReference type="ARBA" id="ARBA00022723"/>
    </source>
</evidence>
<comment type="caution">
    <text evidence="14">The sequence shown here is derived from an EMBL/GenBank/DDBJ whole genome shotgun (WGS) entry which is preliminary data.</text>
</comment>
<dbReference type="InterPro" id="IPR050124">
    <property type="entry name" value="tRNA_CCA-adding_enzyme"/>
</dbReference>
<feature type="domain" description="Poly A polymerase head" evidence="12">
    <location>
        <begin position="14"/>
        <end position="132"/>
    </location>
</feature>
<dbReference type="InterPro" id="IPR012006">
    <property type="entry name" value="CCA_bact"/>
</dbReference>
<dbReference type="Pfam" id="PF12627">
    <property type="entry name" value="PolyA_pol_RNAbd"/>
    <property type="match status" value="1"/>
</dbReference>
<evidence type="ECO:0000256" key="7">
    <source>
        <dbReference type="ARBA" id="ARBA00022800"/>
    </source>
</evidence>
<evidence type="ECO:0000313" key="15">
    <source>
        <dbReference type="Proteomes" id="UP000635316"/>
    </source>
</evidence>
<keyword evidence="7" id="KW-0692">RNA repair</keyword>
<dbReference type="InterPro" id="IPR043519">
    <property type="entry name" value="NT_sf"/>
</dbReference>
<evidence type="ECO:0000256" key="1">
    <source>
        <dbReference type="ARBA" id="ARBA00001946"/>
    </source>
</evidence>
<comment type="cofactor">
    <cofactor evidence="1">
        <name>Mg(2+)</name>
        <dbReference type="ChEBI" id="CHEBI:18420"/>
    </cofactor>
</comment>
<dbReference type="CDD" id="cd05398">
    <property type="entry name" value="NT_ClassII-CCAase"/>
    <property type="match status" value="1"/>
</dbReference>
<keyword evidence="9" id="KW-0460">Magnesium</keyword>
<evidence type="ECO:0000256" key="6">
    <source>
        <dbReference type="ARBA" id="ARBA00022741"/>
    </source>
</evidence>
<name>A0ABS1ED33_9BURK</name>
<evidence type="ECO:0000256" key="11">
    <source>
        <dbReference type="RuleBase" id="RU003953"/>
    </source>
</evidence>
<dbReference type="SUPFAM" id="SSF81301">
    <property type="entry name" value="Nucleotidyltransferase"/>
    <property type="match status" value="1"/>
</dbReference>
<proteinExistence type="inferred from homology"/>
<keyword evidence="10 11" id="KW-0694">RNA-binding</keyword>
<evidence type="ECO:0000259" key="13">
    <source>
        <dbReference type="Pfam" id="PF12627"/>
    </source>
</evidence>
<keyword evidence="15" id="KW-1185">Reference proteome</keyword>
<organism evidence="14 15">
    <name type="scientific">Advenella mandrilli</name>
    <dbReference type="NCBI Taxonomy" id="2800330"/>
    <lineage>
        <taxon>Bacteria</taxon>
        <taxon>Pseudomonadati</taxon>
        <taxon>Pseudomonadota</taxon>
        <taxon>Betaproteobacteria</taxon>
        <taxon>Burkholderiales</taxon>
        <taxon>Alcaligenaceae</taxon>
    </lineage>
</organism>
<dbReference type="Proteomes" id="UP000635316">
    <property type="component" value="Unassembled WGS sequence"/>
</dbReference>
<evidence type="ECO:0000256" key="8">
    <source>
        <dbReference type="ARBA" id="ARBA00022840"/>
    </source>
</evidence>
<keyword evidence="4" id="KW-0548">Nucleotidyltransferase</keyword>
<protein>
    <recommendedName>
        <fullName evidence="16">CCA tRNA nucleotidyltransferase</fullName>
    </recommendedName>
</protein>
<feature type="domain" description="tRNA nucleotidyltransferase/poly(A) polymerase RNA and SrmB- binding" evidence="13">
    <location>
        <begin position="159"/>
        <end position="219"/>
    </location>
</feature>
<reference evidence="14 15" key="1">
    <citation type="submission" date="2020-12" db="EMBL/GenBank/DDBJ databases">
        <authorList>
            <person name="Lu T."/>
            <person name="Wang Q."/>
            <person name="Han X."/>
        </authorList>
    </citation>
    <scope>NUCLEOTIDE SEQUENCE [LARGE SCALE GENOMIC DNA]</scope>
    <source>
        <strain evidence="14 15">WQ 585</strain>
    </source>
</reference>
<dbReference type="InterPro" id="IPR002646">
    <property type="entry name" value="PolA_pol_head_dom"/>
</dbReference>
<dbReference type="RefSeq" id="WP_200237563.1">
    <property type="nucleotide sequence ID" value="NZ_JAENGP010000013.1"/>
</dbReference>
<sequence length="392" mass="43875">MRSKKNNSLEGLDVYIVGGAVRDRLLGLPEGDKDWVVVGASPEDMSARGFIPVGGDFPVFLHPHTKEEYALARTERKSGRGYQGFTFYTGKDVRLEDDLKRRDLTINAMAQDREGHIIDPLNGQADLQAQLFRHVGDAFIEDPVRILRVARFAARFTRFSLAEETRQLCRQMVDNGEVDALVPERVWKEISRGMMYEKPSRMFAMLADVNALPRVMPQLVWNPQIAALTDAAQAWGLPLPSRFALVCLGSPEVQALGKHLRVPNDCLDYARLLPLILLGLQAWQAQENEHDLQKADDIVGLIERCDGLRKPERFMDLIQAAACAGKTGFPLPDTAAIQHGDVPVAFWRICLERAKDIDAGAIAREYAGQAAQIKEAVRKVRVESVYEYLIQS</sequence>
<dbReference type="SUPFAM" id="SSF81891">
    <property type="entry name" value="Poly A polymerase C-terminal region-like"/>
    <property type="match status" value="1"/>
</dbReference>
<dbReference type="PANTHER" id="PTHR47545">
    <property type="entry name" value="MULTIFUNCTIONAL CCA PROTEIN"/>
    <property type="match status" value="1"/>
</dbReference>
<evidence type="ECO:0000256" key="9">
    <source>
        <dbReference type="ARBA" id="ARBA00022842"/>
    </source>
</evidence>
<keyword evidence="6" id="KW-0547">Nucleotide-binding</keyword>
<dbReference type="PANTHER" id="PTHR47545:SF1">
    <property type="entry name" value="MULTIFUNCTIONAL CCA PROTEIN"/>
    <property type="match status" value="1"/>
</dbReference>
<dbReference type="Gene3D" id="1.10.3090.10">
    <property type="entry name" value="cca-adding enzyme, domain 2"/>
    <property type="match status" value="1"/>
</dbReference>
<gene>
    <name evidence="14" type="ORF">JHL22_11590</name>
</gene>
<evidence type="ECO:0000256" key="10">
    <source>
        <dbReference type="ARBA" id="ARBA00022884"/>
    </source>
</evidence>
<evidence type="ECO:0000259" key="12">
    <source>
        <dbReference type="Pfam" id="PF01743"/>
    </source>
</evidence>
<dbReference type="Gene3D" id="3.30.460.10">
    <property type="entry name" value="Beta Polymerase, domain 2"/>
    <property type="match status" value="1"/>
</dbReference>
<keyword evidence="2 11" id="KW-0808">Transferase</keyword>
<evidence type="ECO:0000313" key="14">
    <source>
        <dbReference type="EMBL" id="MBK1781862.1"/>
    </source>
</evidence>
<keyword evidence="5" id="KW-0479">Metal-binding</keyword>
<dbReference type="EMBL" id="JAENGP010000013">
    <property type="protein sequence ID" value="MBK1781862.1"/>
    <property type="molecule type" value="Genomic_DNA"/>
</dbReference>
<keyword evidence="3" id="KW-0819">tRNA processing</keyword>
<evidence type="ECO:0000256" key="2">
    <source>
        <dbReference type="ARBA" id="ARBA00022679"/>
    </source>
</evidence>
<dbReference type="Pfam" id="PF01743">
    <property type="entry name" value="PolyA_pol"/>
    <property type="match status" value="1"/>
</dbReference>
<evidence type="ECO:0000256" key="4">
    <source>
        <dbReference type="ARBA" id="ARBA00022695"/>
    </source>
</evidence>
<comment type="similarity">
    <text evidence="11">Belongs to the tRNA nucleotidyltransferase/poly(A) polymerase family.</text>
</comment>
<evidence type="ECO:0008006" key="16">
    <source>
        <dbReference type="Google" id="ProtNLM"/>
    </source>
</evidence>
<dbReference type="PIRSF" id="PIRSF000813">
    <property type="entry name" value="CCA_bact"/>
    <property type="match status" value="1"/>
</dbReference>
<keyword evidence="8" id="KW-0067">ATP-binding</keyword>
<dbReference type="InterPro" id="IPR032828">
    <property type="entry name" value="PolyA_RNA-bd"/>
</dbReference>